<evidence type="ECO:0000256" key="2">
    <source>
        <dbReference type="ARBA" id="ARBA00022729"/>
    </source>
</evidence>
<name>A0ABZ2MP87_9BACI</name>
<dbReference type="EMBL" id="CP147403">
    <property type="protein sequence ID" value="WXB87045.1"/>
    <property type="molecule type" value="Genomic_DNA"/>
</dbReference>
<dbReference type="RefSeq" id="WP_338786316.1">
    <property type="nucleotide sequence ID" value="NZ_CP147403.1"/>
</dbReference>
<dbReference type="Gene3D" id="3.20.20.370">
    <property type="entry name" value="Glycoside hydrolase/deacetylase"/>
    <property type="match status" value="1"/>
</dbReference>
<reference evidence="4 5" key="1">
    <citation type="submission" date="2024-02" db="EMBL/GenBank/DDBJ databases">
        <title>Seven novel Bacillus-like species.</title>
        <authorList>
            <person name="Liu G."/>
        </authorList>
    </citation>
    <scope>NUCLEOTIDE SEQUENCE [LARGE SCALE GENOMIC DNA]</scope>
    <source>
        <strain evidence="4 5">FJAT-53654</strain>
    </source>
</reference>
<evidence type="ECO:0000259" key="3">
    <source>
        <dbReference type="PROSITE" id="PS51677"/>
    </source>
</evidence>
<feature type="domain" description="NodB homology" evidence="3">
    <location>
        <begin position="112"/>
        <end position="282"/>
    </location>
</feature>
<keyword evidence="2" id="KW-0732">Signal</keyword>
<evidence type="ECO:0000256" key="1">
    <source>
        <dbReference type="ARBA" id="ARBA00004613"/>
    </source>
</evidence>
<dbReference type="Pfam" id="PF01522">
    <property type="entry name" value="Polysacc_deac_1"/>
    <property type="match status" value="1"/>
</dbReference>
<dbReference type="InterPro" id="IPR002509">
    <property type="entry name" value="NODB_dom"/>
</dbReference>
<dbReference type="Proteomes" id="UP001368328">
    <property type="component" value="Chromosome"/>
</dbReference>
<evidence type="ECO:0000313" key="4">
    <source>
        <dbReference type="EMBL" id="WXB87045.1"/>
    </source>
</evidence>
<proteinExistence type="predicted"/>
<dbReference type="PANTHER" id="PTHR34216:SF3">
    <property type="entry name" value="POLY-BETA-1,6-N-ACETYL-D-GLUCOSAMINE N-DEACETYLASE"/>
    <property type="match status" value="1"/>
</dbReference>
<dbReference type="PANTHER" id="PTHR34216">
    <property type="match status" value="1"/>
</dbReference>
<gene>
    <name evidence="4" type="ORF">WCV66_17585</name>
</gene>
<sequence>MKKYISGFCIVLIIILASYLLYSNINFSKPAMSFPEELDTNGCLGLNYHRIREDTLLNKSIEFLTGSDELTMYNVYEDDFNKQMKHLKEQGAKFLNPDEIQEAQEDGKFPEKCVWISFDDIDISVYRNAFPILKEYEIPFTLFVIAGQVGNEFGNLNLSSWKQLKEMVDSDLATVGSHTYDMHKLVDEEPIFFKEEMQKKFEKDLLLSKKTIEKKLNLKVKDFAYPYGNGRDDLADLIHQNGFESAYILAPRSITADNDKYWINRILVNDEVFEDIVDKWID</sequence>
<organism evidence="4 5">
    <name type="scientific">Metabacillus rhizosphaerae</name>
    <dbReference type="NCBI Taxonomy" id="3117747"/>
    <lineage>
        <taxon>Bacteria</taxon>
        <taxon>Bacillati</taxon>
        <taxon>Bacillota</taxon>
        <taxon>Bacilli</taxon>
        <taxon>Bacillales</taxon>
        <taxon>Bacillaceae</taxon>
        <taxon>Metabacillus</taxon>
    </lineage>
</organism>
<accession>A0ABZ2MP87</accession>
<evidence type="ECO:0000313" key="5">
    <source>
        <dbReference type="Proteomes" id="UP001368328"/>
    </source>
</evidence>
<dbReference type="SUPFAM" id="SSF88713">
    <property type="entry name" value="Glycoside hydrolase/deacetylase"/>
    <property type="match status" value="1"/>
</dbReference>
<comment type="subcellular location">
    <subcellularLocation>
        <location evidence="1">Secreted</location>
    </subcellularLocation>
</comment>
<keyword evidence="5" id="KW-1185">Reference proteome</keyword>
<protein>
    <submittedName>
        <fullName evidence="4">Polysaccharide deacetylase family protein</fullName>
    </submittedName>
</protein>
<dbReference type="InterPro" id="IPR011330">
    <property type="entry name" value="Glyco_hydro/deAcase_b/a-brl"/>
</dbReference>
<dbReference type="InterPro" id="IPR051398">
    <property type="entry name" value="Polysacch_Deacetylase"/>
</dbReference>
<dbReference type="PROSITE" id="PS51677">
    <property type="entry name" value="NODB"/>
    <property type="match status" value="1"/>
</dbReference>